<gene>
    <name evidence="1" type="ORF">SAMN04488055_5326</name>
</gene>
<dbReference type="STRING" id="536979.SAMN04488055_5326"/>
<evidence type="ECO:0000313" key="1">
    <source>
        <dbReference type="EMBL" id="SIO52956.1"/>
    </source>
</evidence>
<dbReference type="EMBL" id="FSRA01000002">
    <property type="protein sequence ID" value="SIO52956.1"/>
    <property type="molecule type" value="Genomic_DNA"/>
</dbReference>
<accession>A0A1N6K9F1</accession>
<organism evidence="1 2">
    <name type="scientific">Chitinophaga niabensis</name>
    <dbReference type="NCBI Taxonomy" id="536979"/>
    <lineage>
        <taxon>Bacteria</taxon>
        <taxon>Pseudomonadati</taxon>
        <taxon>Bacteroidota</taxon>
        <taxon>Chitinophagia</taxon>
        <taxon>Chitinophagales</taxon>
        <taxon>Chitinophagaceae</taxon>
        <taxon>Chitinophaga</taxon>
    </lineage>
</organism>
<dbReference type="OrthoDB" id="9180239at2"/>
<reference evidence="1 2" key="1">
    <citation type="submission" date="2016-11" db="EMBL/GenBank/DDBJ databases">
        <authorList>
            <person name="Jaros S."/>
            <person name="Januszkiewicz K."/>
            <person name="Wedrychowicz H."/>
        </authorList>
    </citation>
    <scope>NUCLEOTIDE SEQUENCE [LARGE SCALE GENOMIC DNA]</scope>
    <source>
        <strain evidence="1 2">DSM 24787</strain>
    </source>
</reference>
<proteinExistence type="predicted"/>
<keyword evidence="2" id="KW-1185">Reference proteome</keyword>
<dbReference type="Proteomes" id="UP000185003">
    <property type="component" value="Unassembled WGS sequence"/>
</dbReference>
<dbReference type="RefSeq" id="WP_074242567.1">
    <property type="nucleotide sequence ID" value="NZ_FSRA01000002.1"/>
</dbReference>
<evidence type="ECO:0000313" key="2">
    <source>
        <dbReference type="Proteomes" id="UP000185003"/>
    </source>
</evidence>
<sequence>MKKEEVPQDGDNLHKGTFKQLFYAVDQSGEYKEPVTSVGWEPENVALGQAWEEVEHRVNETREQVLAGQKSPIAYYMERTLLDLPLLASKAGKFGWQVKRHMKPAVFKKLSATMIAKYAAIFSIPAEVLQKGELLPFQRPQ</sequence>
<dbReference type="AlphaFoldDB" id="A0A1N6K9F1"/>
<protein>
    <submittedName>
        <fullName evidence="1">Uncharacterized protein</fullName>
    </submittedName>
</protein>
<name>A0A1N6K9F1_9BACT</name>